<sequence>MKNFIDILNRLKLALGVSMDSEVADFLEMKQSAFAGRKKRNSFPDEQLRLVAAKHGDLNLDVEYILTGDSDYHQQIIRAKDEYLELSALYYQQQKDSKAEKIQLSIFPKPNNANIVVDITDDELQLISNFRKSDLQGQTLILEIAKLIRQNSNNQESEY</sequence>
<evidence type="ECO:0000259" key="1">
    <source>
        <dbReference type="Pfam" id="PF07022"/>
    </source>
</evidence>
<proteinExistence type="predicted"/>
<dbReference type="Pfam" id="PF07022">
    <property type="entry name" value="Phage_CI_repr"/>
    <property type="match status" value="1"/>
</dbReference>
<feature type="domain" description="Bacteriophage CI repressor N-terminal" evidence="1">
    <location>
        <begin position="6"/>
        <end position="71"/>
    </location>
</feature>
<reference evidence="2 3" key="1">
    <citation type="submission" date="2018-06" db="EMBL/GenBank/DDBJ databases">
        <authorList>
            <consortium name="Pathogen Informatics"/>
            <person name="Doyle S."/>
        </authorList>
    </citation>
    <scope>NUCLEOTIDE SEQUENCE [LARGE SCALE GENOMIC DNA]</scope>
    <source>
        <strain evidence="2 3">NCTC10359</strain>
    </source>
</reference>
<dbReference type="Proteomes" id="UP000254437">
    <property type="component" value="Unassembled WGS sequence"/>
</dbReference>
<dbReference type="RefSeq" id="WP_115008208.1">
    <property type="nucleotide sequence ID" value="NZ_UGQU01000003.1"/>
</dbReference>
<dbReference type="EMBL" id="UGQU01000003">
    <property type="protein sequence ID" value="STZ63932.1"/>
    <property type="molecule type" value="Genomic_DNA"/>
</dbReference>
<organism evidence="2 3">
    <name type="scientific">Moraxella lacunata</name>
    <dbReference type="NCBI Taxonomy" id="477"/>
    <lineage>
        <taxon>Bacteria</taxon>
        <taxon>Pseudomonadati</taxon>
        <taxon>Pseudomonadota</taxon>
        <taxon>Gammaproteobacteria</taxon>
        <taxon>Moraxellales</taxon>
        <taxon>Moraxellaceae</taxon>
        <taxon>Moraxella</taxon>
    </lineage>
</organism>
<dbReference type="GO" id="GO:0003677">
    <property type="term" value="F:DNA binding"/>
    <property type="evidence" value="ECO:0007669"/>
    <property type="project" value="InterPro"/>
</dbReference>
<dbReference type="InterPro" id="IPR010744">
    <property type="entry name" value="Phage_CI_N"/>
</dbReference>
<evidence type="ECO:0000313" key="3">
    <source>
        <dbReference type="Proteomes" id="UP000254437"/>
    </source>
</evidence>
<name>A0A378TVK5_MORLA</name>
<dbReference type="GO" id="GO:0045892">
    <property type="term" value="P:negative regulation of DNA-templated transcription"/>
    <property type="evidence" value="ECO:0007669"/>
    <property type="project" value="InterPro"/>
</dbReference>
<protein>
    <submittedName>
        <fullName evidence="2">Bacteriophage CI repressor helix-turn-helix domain</fullName>
    </submittedName>
</protein>
<gene>
    <name evidence="2" type="ORF">NCTC10359_02375</name>
</gene>
<evidence type="ECO:0000313" key="2">
    <source>
        <dbReference type="EMBL" id="STZ63932.1"/>
    </source>
</evidence>
<accession>A0A378TVK5</accession>
<dbReference type="InterPro" id="IPR010982">
    <property type="entry name" value="Lambda_DNA-bd_dom_sf"/>
</dbReference>
<dbReference type="AlphaFoldDB" id="A0A378TVK5"/>
<dbReference type="Gene3D" id="1.10.260.40">
    <property type="entry name" value="lambda repressor-like DNA-binding domains"/>
    <property type="match status" value="1"/>
</dbReference>